<evidence type="ECO:0000313" key="2">
    <source>
        <dbReference type="EMBL" id="WOL20630.1"/>
    </source>
</evidence>
<dbReference type="Proteomes" id="UP001327560">
    <property type="component" value="Chromosome 9"/>
</dbReference>
<dbReference type="AlphaFoldDB" id="A0AAQ3L6V2"/>
<proteinExistence type="predicted"/>
<keyword evidence="3" id="KW-1185">Reference proteome</keyword>
<gene>
    <name evidence="2" type="ORF">Cni_G29435</name>
</gene>
<feature type="compositionally biased region" description="Low complexity" evidence="1">
    <location>
        <begin position="70"/>
        <end position="84"/>
    </location>
</feature>
<evidence type="ECO:0000313" key="3">
    <source>
        <dbReference type="Proteomes" id="UP001327560"/>
    </source>
</evidence>
<feature type="region of interest" description="Disordered" evidence="1">
    <location>
        <begin position="58"/>
        <end position="84"/>
    </location>
</feature>
<accession>A0AAQ3L6V2</accession>
<organism evidence="2 3">
    <name type="scientific">Canna indica</name>
    <name type="common">Indian-shot</name>
    <dbReference type="NCBI Taxonomy" id="4628"/>
    <lineage>
        <taxon>Eukaryota</taxon>
        <taxon>Viridiplantae</taxon>
        <taxon>Streptophyta</taxon>
        <taxon>Embryophyta</taxon>
        <taxon>Tracheophyta</taxon>
        <taxon>Spermatophyta</taxon>
        <taxon>Magnoliopsida</taxon>
        <taxon>Liliopsida</taxon>
        <taxon>Zingiberales</taxon>
        <taxon>Cannaceae</taxon>
        <taxon>Canna</taxon>
    </lineage>
</organism>
<protein>
    <submittedName>
        <fullName evidence="2">Uncharacterized protein</fullName>
    </submittedName>
</protein>
<reference evidence="2 3" key="1">
    <citation type="submission" date="2023-10" db="EMBL/GenBank/DDBJ databases">
        <title>Chromosome-scale genome assembly provides insights into flower coloration mechanisms of Canna indica.</title>
        <authorList>
            <person name="Li C."/>
        </authorList>
    </citation>
    <scope>NUCLEOTIDE SEQUENCE [LARGE SCALE GENOMIC DNA]</scope>
    <source>
        <tissue evidence="2">Flower</tissue>
    </source>
</reference>
<evidence type="ECO:0000256" key="1">
    <source>
        <dbReference type="SAM" id="MobiDB-lite"/>
    </source>
</evidence>
<name>A0AAQ3L6V2_9LILI</name>
<dbReference type="EMBL" id="CP136898">
    <property type="protein sequence ID" value="WOL20630.1"/>
    <property type="molecule type" value="Genomic_DNA"/>
</dbReference>
<sequence>MLMGTKPLPDRHPLVGTLEPIVRVKGSGSKLASASSVPRRGSWEQNPVGVVKTMALDFGEQTPMRDRSQSSRGSSSIVSSPPASGKVAKEGIAIRSSVSRALFCKMVDAKEAGSALVRKSCNTTKFSRSKSIVERDLKIPKCPFLTIGVKPEASQVISVPSRNVIVVGAYWSILLRLFMFADMDACVSHIFPMRRKAFNMVISGLEQREAVDATNNEALEQLGVGVEREIGSSESNFYFGI</sequence>